<keyword evidence="1" id="KW-0863">Zinc-finger</keyword>
<keyword evidence="4" id="KW-1185">Reference proteome</keyword>
<dbReference type="Gene3D" id="3.30.40.10">
    <property type="entry name" value="Zinc/RING finger domain, C3HC4 (zinc finger)"/>
    <property type="match status" value="1"/>
</dbReference>
<evidence type="ECO:0000313" key="3">
    <source>
        <dbReference type="EMBL" id="KAL2783435.1"/>
    </source>
</evidence>
<accession>A0ABR4FJM1</accession>
<keyword evidence="1" id="KW-0862">Zinc</keyword>
<evidence type="ECO:0000256" key="1">
    <source>
        <dbReference type="PROSITE-ProRule" id="PRU00175"/>
    </source>
</evidence>
<protein>
    <recommendedName>
        <fullName evidence="2">RING-type domain-containing protein</fullName>
    </recommendedName>
</protein>
<evidence type="ECO:0000259" key="2">
    <source>
        <dbReference type="PROSITE" id="PS50089"/>
    </source>
</evidence>
<reference evidence="3 4" key="1">
    <citation type="submission" date="2024-07" db="EMBL/GenBank/DDBJ databases">
        <title>Section-level genome sequencing and comparative genomics of Aspergillus sections Usti and Cavernicolus.</title>
        <authorList>
            <consortium name="Lawrence Berkeley National Laboratory"/>
            <person name="Nybo J.L."/>
            <person name="Vesth T.C."/>
            <person name="Theobald S."/>
            <person name="Frisvad J.C."/>
            <person name="Larsen T.O."/>
            <person name="Kjaerboelling I."/>
            <person name="Rothschild-Mancinelli K."/>
            <person name="Lyhne E.K."/>
            <person name="Kogle M.E."/>
            <person name="Barry K."/>
            <person name="Clum A."/>
            <person name="Na H."/>
            <person name="Ledsgaard L."/>
            <person name="Lin J."/>
            <person name="Lipzen A."/>
            <person name="Kuo A."/>
            <person name="Riley R."/>
            <person name="Mondo S."/>
            <person name="Labutti K."/>
            <person name="Haridas S."/>
            <person name="Pangalinan J."/>
            <person name="Salamov A.A."/>
            <person name="Simmons B.A."/>
            <person name="Magnuson J.K."/>
            <person name="Chen J."/>
            <person name="Drula E."/>
            <person name="Henrissat B."/>
            <person name="Wiebenga A."/>
            <person name="Lubbers R.J."/>
            <person name="Gomes A.C."/>
            <person name="Makela M.R."/>
            <person name="Stajich J."/>
            <person name="Grigoriev I.V."/>
            <person name="Mortensen U.H."/>
            <person name="De Vries R.P."/>
            <person name="Baker S.E."/>
            <person name="Andersen M.R."/>
        </authorList>
    </citation>
    <scope>NUCLEOTIDE SEQUENCE [LARGE SCALE GENOMIC DNA]</scope>
    <source>
        <strain evidence="3 4">CBS 209.92</strain>
    </source>
</reference>
<comment type="caution">
    <text evidence="3">The sequence shown here is derived from an EMBL/GenBank/DDBJ whole genome shotgun (WGS) entry which is preliminary data.</text>
</comment>
<dbReference type="Proteomes" id="UP001610563">
    <property type="component" value="Unassembled WGS sequence"/>
</dbReference>
<organism evidence="3 4">
    <name type="scientific">Aspergillus keveii</name>
    <dbReference type="NCBI Taxonomy" id="714993"/>
    <lineage>
        <taxon>Eukaryota</taxon>
        <taxon>Fungi</taxon>
        <taxon>Dikarya</taxon>
        <taxon>Ascomycota</taxon>
        <taxon>Pezizomycotina</taxon>
        <taxon>Eurotiomycetes</taxon>
        <taxon>Eurotiomycetidae</taxon>
        <taxon>Eurotiales</taxon>
        <taxon>Aspergillaceae</taxon>
        <taxon>Aspergillus</taxon>
        <taxon>Aspergillus subgen. Nidulantes</taxon>
    </lineage>
</organism>
<name>A0ABR4FJM1_9EURO</name>
<dbReference type="SUPFAM" id="SSF57850">
    <property type="entry name" value="RING/U-box"/>
    <property type="match status" value="1"/>
</dbReference>
<dbReference type="Pfam" id="PF13920">
    <property type="entry name" value="zf-C3HC4_3"/>
    <property type="match status" value="1"/>
</dbReference>
<feature type="domain" description="RING-type" evidence="2">
    <location>
        <begin position="53"/>
        <end position="87"/>
    </location>
</feature>
<dbReference type="InterPro" id="IPR013083">
    <property type="entry name" value="Znf_RING/FYVE/PHD"/>
</dbReference>
<sequence length="102" mass="11544">MLVEHLKPADANRRLAVWRGLSAEFPQNRHFRNELYVAHNLACVGISNYDTLCMICMERDMDTCFFSCGHVSCKQCAASLKACHICRSSITQRGKVYAVLSM</sequence>
<evidence type="ECO:0000313" key="4">
    <source>
        <dbReference type="Proteomes" id="UP001610563"/>
    </source>
</evidence>
<dbReference type="InterPro" id="IPR001841">
    <property type="entry name" value="Znf_RING"/>
</dbReference>
<proteinExistence type="predicted"/>
<dbReference type="PROSITE" id="PS50089">
    <property type="entry name" value="ZF_RING_2"/>
    <property type="match status" value="1"/>
</dbReference>
<dbReference type="EMBL" id="JBFTWV010000236">
    <property type="protein sequence ID" value="KAL2783435.1"/>
    <property type="molecule type" value="Genomic_DNA"/>
</dbReference>
<keyword evidence="1" id="KW-0479">Metal-binding</keyword>
<gene>
    <name evidence="3" type="ORF">BJX66DRAFT_318521</name>
</gene>